<gene>
    <name evidence="2" type="ORF">EII33_08320</name>
</gene>
<evidence type="ECO:0000313" key="3">
    <source>
        <dbReference type="Proteomes" id="UP000279562"/>
    </source>
</evidence>
<feature type="domain" description="DUF2148" evidence="1">
    <location>
        <begin position="106"/>
        <end position="172"/>
    </location>
</feature>
<dbReference type="RefSeq" id="WP_125239317.1">
    <property type="nucleotide sequence ID" value="NZ_CAMEHQ010000009.1"/>
</dbReference>
<dbReference type="Proteomes" id="UP000279562">
    <property type="component" value="Unassembled WGS sequence"/>
</dbReference>
<evidence type="ECO:0000313" key="2">
    <source>
        <dbReference type="EMBL" id="RRD90491.1"/>
    </source>
</evidence>
<dbReference type="GO" id="GO:0016491">
    <property type="term" value="F:oxidoreductase activity"/>
    <property type="evidence" value="ECO:0007669"/>
    <property type="project" value="InterPro"/>
</dbReference>
<accession>A0A3P2A4X5</accession>
<name>A0A3P2A4X5_9BACE</name>
<dbReference type="SUPFAM" id="SSF55469">
    <property type="entry name" value="FMN-dependent nitroreductase-like"/>
    <property type="match status" value="1"/>
</dbReference>
<dbReference type="PANTHER" id="PTHR40101:SF1">
    <property type="entry name" value="4FE-4S DOMAIN-CONTAINING PROTEIN"/>
    <property type="match status" value="1"/>
</dbReference>
<proteinExistence type="predicted"/>
<dbReference type="Gene3D" id="3.40.109.10">
    <property type="entry name" value="NADH Oxidase"/>
    <property type="match status" value="1"/>
</dbReference>
<comment type="caution">
    <text evidence="2">The sequence shown here is derived from an EMBL/GenBank/DDBJ whole genome shotgun (WGS) entry which is preliminary data.</text>
</comment>
<dbReference type="EMBL" id="RQYF01000035">
    <property type="protein sequence ID" value="RRD90491.1"/>
    <property type="molecule type" value="Genomic_DNA"/>
</dbReference>
<dbReference type="Pfam" id="PF09918">
    <property type="entry name" value="DUF2148"/>
    <property type="match status" value="1"/>
</dbReference>
<dbReference type="PANTHER" id="PTHR40101">
    <property type="entry name" value="CONSERVED PROTEIN"/>
    <property type="match status" value="1"/>
</dbReference>
<reference evidence="2 3" key="1">
    <citation type="submission" date="2018-11" db="EMBL/GenBank/DDBJ databases">
        <title>Genomes From Bacteria Associated with the Canine Oral Cavity: a Test Case for Automated Genome-Based Taxonomic Assignment.</title>
        <authorList>
            <person name="Coil D.A."/>
            <person name="Jospin G."/>
            <person name="Darling A.E."/>
            <person name="Wallis C."/>
            <person name="Davis I.J."/>
            <person name="Harris S."/>
            <person name="Eisen J.A."/>
            <person name="Holcombe L.J."/>
            <person name="O'Flynn C."/>
        </authorList>
    </citation>
    <scope>NUCLEOTIDE SEQUENCE [LARGE SCALE GENOMIC DNA]</scope>
    <source>
        <strain evidence="2 3">OH1047_COT-310</strain>
    </source>
</reference>
<evidence type="ECO:0000259" key="1">
    <source>
        <dbReference type="Pfam" id="PF09918"/>
    </source>
</evidence>
<dbReference type="AlphaFoldDB" id="A0A3P2A4X5"/>
<dbReference type="InterPro" id="IPR000415">
    <property type="entry name" value="Nitroreductase-like"/>
</dbReference>
<protein>
    <submittedName>
        <fullName evidence="2">Ferredoxin</fullName>
    </submittedName>
</protein>
<keyword evidence="3" id="KW-1185">Reference proteome</keyword>
<sequence length="180" mass="19586">MIQNERDCRHEHVLDVARQMMTAARTAPKGKGIDVLEAALVTGEDLKKLSAKMVEMAEELGMKFFLRDAENILQAECTIIIGTNEQAQGLNCGHCGFPTCGERIKGIPCALNTIDVGIAIGSACAMAADMRVDTRVMFSAGLAVQRLDWLKGCKTVFAIPISASSKNPFFDRKPNEKPTK</sequence>
<organism evidence="2 3">
    <name type="scientific">Prevotella heparinolytica</name>
    <dbReference type="NCBI Taxonomy" id="28113"/>
    <lineage>
        <taxon>Bacteria</taxon>
        <taxon>Pseudomonadati</taxon>
        <taxon>Bacteroidota</taxon>
        <taxon>Bacteroidia</taxon>
        <taxon>Bacteroidales</taxon>
        <taxon>Bacteroidaceae</taxon>
        <taxon>Bacteroides</taxon>
    </lineage>
</organism>
<dbReference type="InterPro" id="IPR019224">
    <property type="entry name" value="DUF2148"/>
</dbReference>